<dbReference type="AlphaFoldDB" id="A0A167Y5T2"/>
<dbReference type="Proteomes" id="UP000076874">
    <property type="component" value="Unassembled WGS sequence"/>
</dbReference>
<sequence length="410" mass="46526">MPVGIFAGLPMEVRLQIVEELCDDDIRTLRNLRYVVRDRAIDSVLFKEIFFDPNITEVRYNDLLWEEFTARMGHYVHDVTLAPGRRYPSQLVFDRRMTYIYAFRALTRLPHLRDLAVTTRAVTEFLALNEVHTACPAVIWPLAEDVAAQVAAAAAVDEDAACIQLASVEKLTFFKGTTNPVFWARLCPNVKSLSYCAGDATKDRPVPMLPLWPKLTEFFCGSRNQLCSAFDIGNVFVSLSMPAIPPSTTAESESGSESESESESESDSDSDSDSESAWEPAPETVPAADLAHLATNRYRRRMRRVAIFGCYDQPVQPSTWVVLLYPFRDCLREVVLPRYRGWDIPHPLQAVLASDARTKRVSDYRYAVIHALRHMRDLESIMFQLADAVDEYVPQTGRWRRLYYALAPSV</sequence>
<comment type="caution">
    <text evidence="2">The sequence shown here is derived from an EMBL/GenBank/DDBJ whole genome shotgun (WGS) entry which is preliminary data.</text>
</comment>
<protein>
    <submittedName>
        <fullName evidence="2">Uncharacterized protein</fullName>
    </submittedName>
</protein>
<accession>A0A167Y5T2</accession>
<organism evidence="2 3">
    <name type="scientific">Niveomyces insectorum RCEF 264</name>
    <dbReference type="NCBI Taxonomy" id="1081102"/>
    <lineage>
        <taxon>Eukaryota</taxon>
        <taxon>Fungi</taxon>
        <taxon>Dikarya</taxon>
        <taxon>Ascomycota</taxon>
        <taxon>Pezizomycotina</taxon>
        <taxon>Sordariomycetes</taxon>
        <taxon>Hypocreomycetidae</taxon>
        <taxon>Hypocreales</taxon>
        <taxon>Cordycipitaceae</taxon>
        <taxon>Niveomyces</taxon>
    </lineage>
</organism>
<evidence type="ECO:0000313" key="3">
    <source>
        <dbReference type="Proteomes" id="UP000076874"/>
    </source>
</evidence>
<evidence type="ECO:0000313" key="2">
    <source>
        <dbReference type="EMBL" id="OAA65876.1"/>
    </source>
</evidence>
<keyword evidence="3" id="KW-1185">Reference proteome</keyword>
<feature type="compositionally biased region" description="Acidic residues" evidence="1">
    <location>
        <begin position="254"/>
        <end position="276"/>
    </location>
</feature>
<gene>
    <name evidence="2" type="ORF">SPI_02663</name>
</gene>
<name>A0A167Y5T2_9HYPO</name>
<reference evidence="2 3" key="1">
    <citation type="journal article" date="2016" name="Genome Biol. Evol.">
        <title>Divergent and convergent evolution of fungal pathogenicity.</title>
        <authorList>
            <person name="Shang Y."/>
            <person name="Xiao G."/>
            <person name="Zheng P."/>
            <person name="Cen K."/>
            <person name="Zhan S."/>
            <person name="Wang C."/>
        </authorList>
    </citation>
    <scope>NUCLEOTIDE SEQUENCE [LARGE SCALE GENOMIC DNA]</scope>
    <source>
        <strain evidence="2 3">RCEF 264</strain>
    </source>
</reference>
<evidence type="ECO:0000256" key="1">
    <source>
        <dbReference type="SAM" id="MobiDB-lite"/>
    </source>
</evidence>
<proteinExistence type="predicted"/>
<dbReference type="EMBL" id="AZHD01000003">
    <property type="protein sequence ID" value="OAA65876.1"/>
    <property type="molecule type" value="Genomic_DNA"/>
</dbReference>
<feature type="region of interest" description="Disordered" evidence="1">
    <location>
        <begin position="246"/>
        <end position="283"/>
    </location>
</feature>